<dbReference type="Pfam" id="PF00535">
    <property type="entry name" value="Glycos_transf_2"/>
    <property type="match status" value="1"/>
</dbReference>
<dbReference type="SUPFAM" id="SSF53448">
    <property type="entry name" value="Nucleotide-diphospho-sugar transferases"/>
    <property type="match status" value="1"/>
</dbReference>
<dbReference type="InterPro" id="IPR001173">
    <property type="entry name" value="Glyco_trans_2-like"/>
</dbReference>
<reference evidence="3" key="1">
    <citation type="submission" date="2018-05" db="EMBL/GenBank/DDBJ databases">
        <authorList>
            <person name="Lanie J.A."/>
            <person name="Ng W.-L."/>
            <person name="Kazmierczak K.M."/>
            <person name="Andrzejewski T.M."/>
            <person name="Davidsen T.M."/>
            <person name="Wayne K.J."/>
            <person name="Tettelin H."/>
            <person name="Glass J.I."/>
            <person name="Rusch D."/>
            <person name="Podicherti R."/>
            <person name="Tsui H.-C.T."/>
            <person name="Winkler M.E."/>
        </authorList>
    </citation>
    <scope>NUCLEOTIDE SEQUENCE</scope>
    <source>
        <strain evidence="3">ZC4RG45</strain>
    </source>
</reference>
<reference evidence="2" key="4">
    <citation type="submission" date="2023-08" db="EMBL/GenBank/DDBJ databases">
        <authorList>
            <person name="Guima S.E.S."/>
            <person name="Martins L.F."/>
            <person name="Silva A.M."/>
            <person name="Setubal J.C."/>
        </authorList>
    </citation>
    <scope>NUCLEOTIDE SEQUENCE</scope>
    <source>
        <strain evidence="2">ZC4RG45</strain>
    </source>
</reference>
<accession>A0A2W4JF54</accession>
<dbReference type="EC" id="2.4.-.-" evidence="2"/>
<dbReference type="STRING" id="1111738.GCA_000427905_01688"/>
<evidence type="ECO:0000313" key="2">
    <source>
        <dbReference type="EMBL" id="MFO7192841.1"/>
    </source>
</evidence>
<dbReference type="PANTHER" id="PTHR43179:SF7">
    <property type="entry name" value="RHAMNOSYLTRANSFERASE WBBL"/>
    <property type="match status" value="1"/>
</dbReference>
<dbReference type="CDD" id="cd04186">
    <property type="entry name" value="GT_2_like_c"/>
    <property type="match status" value="1"/>
</dbReference>
<dbReference type="AlphaFoldDB" id="A0A2W4JF54"/>
<dbReference type="Gene3D" id="3.90.550.10">
    <property type="entry name" value="Spore Coat Polysaccharide Biosynthesis Protein SpsA, Chain A"/>
    <property type="match status" value="1"/>
</dbReference>
<gene>
    <name evidence="2" type="ORF">DIU77_011420</name>
    <name evidence="3" type="ORF">DIU77_10310</name>
</gene>
<dbReference type="EMBL" id="QGUI02000136">
    <property type="protein sequence ID" value="MFO7192841.1"/>
    <property type="molecule type" value="Genomic_DNA"/>
</dbReference>
<sequence length="296" mass="33048">MSRVTAASTRYGDRVAVVTVTYTSGDVLERFLDTLVKASSREVTVVLADNGSSDEAPQRAARERENVRVLPTGGNLGYGTAANRGVAELDDSFGWVVIANPDLEWEPGSLDELLAAAERWPQGGAFGPLIREADGSIYPSARSLPSLVRGAGHAIFADIWPNNPWTKAYLQTTSQPRERTAGWLSGSCLLLRRQAFEDVEGFDERFFMYFEDVDLGERLTRRGWLNVYVPSAQVMHIQGHATSRETEAMLIAHHDSAYRYLANRYSHPLLRPMLWLLRLGLAVRLRIALRKRTRSS</sequence>
<dbReference type="EMBL" id="QGUI01000365">
    <property type="protein sequence ID" value="PZM96708.1"/>
    <property type="molecule type" value="Genomic_DNA"/>
</dbReference>
<evidence type="ECO:0000313" key="3">
    <source>
        <dbReference type="EMBL" id="PZM96708.1"/>
    </source>
</evidence>
<evidence type="ECO:0000259" key="1">
    <source>
        <dbReference type="Pfam" id="PF00535"/>
    </source>
</evidence>
<dbReference type="InterPro" id="IPR029044">
    <property type="entry name" value="Nucleotide-diphossugar_trans"/>
</dbReference>
<feature type="domain" description="Glycosyltransferase 2-like" evidence="1">
    <location>
        <begin position="17"/>
        <end position="198"/>
    </location>
</feature>
<comment type="caution">
    <text evidence="3">The sequence shown here is derived from an EMBL/GenBank/DDBJ whole genome shotgun (WGS) entry which is preliminary data.</text>
</comment>
<protein>
    <submittedName>
        <fullName evidence="3">Glycosyltransferase family 2 protein</fullName>
        <ecNumber evidence="2">2.4.-.-</ecNumber>
    </submittedName>
</protein>
<dbReference type="Proteomes" id="UP000249324">
    <property type="component" value="Unassembled WGS sequence"/>
</dbReference>
<reference evidence="2" key="2">
    <citation type="submission" date="2018-05" db="EMBL/GenBank/DDBJ databases">
        <authorList>
            <person name="Moura L."/>
            <person name="Setubal J.C."/>
        </authorList>
    </citation>
    <scope>NUCLEOTIDE SEQUENCE</scope>
    <source>
        <strain evidence="2">ZC4RG45</strain>
    </source>
</reference>
<keyword evidence="3" id="KW-0808">Transferase</keyword>
<dbReference type="PANTHER" id="PTHR43179">
    <property type="entry name" value="RHAMNOSYLTRANSFERASE WBBL"/>
    <property type="match status" value="1"/>
</dbReference>
<dbReference type="GO" id="GO:0016757">
    <property type="term" value="F:glycosyltransferase activity"/>
    <property type="evidence" value="ECO:0007669"/>
    <property type="project" value="UniProtKB-KW"/>
</dbReference>
<organism evidence="3">
    <name type="scientific">Thermocrispum agreste</name>
    <dbReference type="NCBI Taxonomy" id="37925"/>
    <lineage>
        <taxon>Bacteria</taxon>
        <taxon>Bacillati</taxon>
        <taxon>Actinomycetota</taxon>
        <taxon>Actinomycetes</taxon>
        <taxon>Pseudonocardiales</taxon>
        <taxon>Pseudonocardiaceae</taxon>
        <taxon>Thermocrispum</taxon>
    </lineage>
</organism>
<evidence type="ECO:0000313" key="4">
    <source>
        <dbReference type="Proteomes" id="UP000249324"/>
    </source>
</evidence>
<keyword evidence="2" id="KW-0328">Glycosyltransferase</keyword>
<name>A0A2W4JF54_9PSEU</name>
<reference evidence="2 4" key="3">
    <citation type="journal article" date="2021" name="BMC Genomics">
        <title>Genome-resolved metagenome and metatranscriptome analyses of thermophilic composting reveal key bacterial players and their metabolic interactions.</title>
        <authorList>
            <person name="Braga L.P.P."/>
            <person name="Pereira R.V."/>
            <person name="Martins L.F."/>
            <person name="Moura L.M.S."/>
            <person name="Sanchez F.B."/>
            <person name="Patane J.S.L."/>
            <person name="da Silva A.M."/>
            <person name="Setubal J.C."/>
        </authorList>
    </citation>
    <scope>NUCLEOTIDE SEQUENCE [LARGE SCALE GENOMIC DNA]</scope>
    <source>
        <strain evidence="2">ZC4RG45</strain>
    </source>
</reference>
<proteinExistence type="predicted"/>